<dbReference type="EMBL" id="CYRX01000008">
    <property type="protein sequence ID" value="CUH59054.1"/>
    <property type="molecule type" value="Genomic_DNA"/>
</dbReference>
<dbReference type="Proteomes" id="UP000051298">
    <property type="component" value="Unassembled WGS sequence"/>
</dbReference>
<evidence type="ECO:0000313" key="1">
    <source>
        <dbReference type="EMBL" id="CUH59054.1"/>
    </source>
</evidence>
<proteinExistence type="predicted"/>
<protein>
    <submittedName>
        <fullName evidence="1">Uncharacterized protein</fullName>
    </submittedName>
</protein>
<organism evidence="1 2">
    <name type="scientific">Thalassobacter stenotrophicus</name>
    <dbReference type="NCBI Taxonomy" id="266809"/>
    <lineage>
        <taxon>Bacteria</taxon>
        <taxon>Pseudomonadati</taxon>
        <taxon>Pseudomonadota</taxon>
        <taxon>Alphaproteobacteria</taxon>
        <taxon>Rhodobacterales</taxon>
        <taxon>Roseobacteraceae</taxon>
        <taxon>Thalassobacter</taxon>
    </lineage>
</organism>
<reference evidence="1 2" key="1">
    <citation type="submission" date="2015-09" db="EMBL/GenBank/DDBJ databases">
        <authorList>
            <consortium name="Swine Surveillance"/>
        </authorList>
    </citation>
    <scope>NUCLEOTIDE SEQUENCE [LARGE SCALE GENOMIC DNA]</scope>
    <source>
        <strain evidence="1 2">CECT 5294</strain>
    </source>
</reference>
<accession>A0A0P1FGB2</accession>
<gene>
    <name evidence="1" type="ORF">THS5294_00335</name>
</gene>
<name>A0A0P1FGB2_9RHOB</name>
<evidence type="ECO:0000313" key="2">
    <source>
        <dbReference type="Proteomes" id="UP000051298"/>
    </source>
</evidence>
<dbReference type="AlphaFoldDB" id="A0A0P1FGB2"/>
<sequence length="270" mass="29179">MSLTRLVMRLAAARALRDRTLAGARVFDSAVDPIDQTIAENRQPLLVLTTDEHEADITGRDLAGDAQRCDLVIELAIAARVEVPARDGQGGQITIAIPHTDEGMELTLDMMEHQVLTALTRDDNSWTRAWMKLVPRVTRRLSRRGASSENGVRFAARQLVLTCDLVDTPAAGVEILPGTAWGEVLALMEADQTLAPIAAMLREQIEGNDVPDWARTAQMLGVPLDVMDQLGVLPALDDQGDPVPLDTVIFDEEGDRVTTIDASITAAAGS</sequence>
<dbReference type="RefSeq" id="WP_058122363.1">
    <property type="nucleotide sequence ID" value="NZ_CYRX01000008.1"/>
</dbReference>